<dbReference type="EMBL" id="JAINUF010000012">
    <property type="protein sequence ID" value="KAJ8345390.1"/>
    <property type="molecule type" value="Genomic_DNA"/>
</dbReference>
<feature type="region of interest" description="Disordered" evidence="1">
    <location>
        <begin position="1"/>
        <end position="42"/>
    </location>
</feature>
<feature type="region of interest" description="Disordered" evidence="1">
    <location>
        <begin position="365"/>
        <end position="413"/>
    </location>
</feature>
<protein>
    <submittedName>
        <fullName evidence="2">Uncharacterized protein</fullName>
    </submittedName>
</protein>
<evidence type="ECO:0000256" key="1">
    <source>
        <dbReference type="SAM" id="MobiDB-lite"/>
    </source>
</evidence>
<dbReference type="Proteomes" id="UP001152622">
    <property type="component" value="Chromosome 12"/>
</dbReference>
<feature type="region of interest" description="Disordered" evidence="1">
    <location>
        <begin position="301"/>
        <end position="320"/>
    </location>
</feature>
<comment type="caution">
    <text evidence="2">The sequence shown here is derived from an EMBL/GenBank/DDBJ whole genome shotgun (WGS) entry which is preliminary data.</text>
</comment>
<feature type="region of interest" description="Disordered" evidence="1">
    <location>
        <begin position="325"/>
        <end position="344"/>
    </location>
</feature>
<feature type="compositionally biased region" description="Low complexity" evidence="1">
    <location>
        <begin position="327"/>
        <end position="338"/>
    </location>
</feature>
<dbReference type="OrthoDB" id="8933073at2759"/>
<accession>A0A9Q1EUP7</accession>
<evidence type="ECO:0000313" key="3">
    <source>
        <dbReference type="Proteomes" id="UP001152622"/>
    </source>
</evidence>
<feature type="compositionally biased region" description="Polar residues" evidence="1">
    <location>
        <begin position="244"/>
        <end position="255"/>
    </location>
</feature>
<feature type="compositionally biased region" description="Polar residues" evidence="1">
    <location>
        <begin position="365"/>
        <end position="385"/>
    </location>
</feature>
<name>A0A9Q1EUP7_SYNKA</name>
<keyword evidence="3" id="KW-1185">Reference proteome</keyword>
<proteinExistence type="predicted"/>
<feature type="region of interest" description="Disordered" evidence="1">
    <location>
        <begin position="194"/>
        <end position="269"/>
    </location>
</feature>
<evidence type="ECO:0000313" key="2">
    <source>
        <dbReference type="EMBL" id="KAJ8345390.1"/>
    </source>
</evidence>
<feature type="compositionally biased region" description="Basic residues" evidence="1">
    <location>
        <begin position="388"/>
        <end position="404"/>
    </location>
</feature>
<dbReference type="AlphaFoldDB" id="A0A9Q1EUP7"/>
<reference evidence="2" key="1">
    <citation type="journal article" date="2023" name="Science">
        <title>Genome structures resolve the early diversification of teleost fishes.</title>
        <authorList>
            <person name="Parey E."/>
            <person name="Louis A."/>
            <person name="Montfort J."/>
            <person name="Bouchez O."/>
            <person name="Roques C."/>
            <person name="Iampietro C."/>
            <person name="Lluch J."/>
            <person name="Castinel A."/>
            <person name="Donnadieu C."/>
            <person name="Desvignes T."/>
            <person name="Floi Bucao C."/>
            <person name="Jouanno E."/>
            <person name="Wen M."/>
            <person name="Mejri S."/>
            <person name="Dirks R."/>
            <person name="Jansen H."/>
            <person name="Henkel C."/>
            <person name="Chen W.J."/>
            <person name="Zahm M."/>
            <person name="Cabau C."/>
            <person name="Klopp C."/>
            <person name="Thompson A.W."/>
            <person name="Robinson-Rechavi M."/>
            <person name="Braasch I."/>
            <person name="Lecointre G."/>
            <person name="Bobe J."/>
            <person name="Postlethwait J.H."/>
            <person name="Berthelot C."/>
            <person name="Roest Crollius H."/>
            <person name="Guiguen Y."/>
        </authorList>
    </citation>
    <scope>NUCLEOTIDE SEQUENCE</scope>
    <source>
        <strain evidence="2">WJC10195</strain>
    </source>
</reference>
<organism evidence="2 3">
    <name type="scientific">Synaphobranchus kaupii</name>
    <name type="common">Kaup's arrowtooth eel</name>
    <dbReference type="NCBI Taxonomy" id="118154"/>
    <lineage>
        <taxon>Eukaryota</taxon>
        <taxon>Metazoa</taxon>
        <taxon>Chordata</taxon>
        <taxon>Craniata</taxon>
        <taxon>Vertebrata</taxon>
        <taxon>Euteleostomi</taxon>
        <taxon>Actinopterygii</taxon>
        <taxon>Neopterygii</taxon>
        <taxon>Teleostei</taxon>
        <taxon>Anguilliformes</taxon>
        <taxon>Synaphobranchidae</taxon>
        <taxon>Synaphobranchus</taxon>
    </lineage>
</organism>
<feature type="compositionally biased region" description="Polar residues" evidence="1">
    <location>
        <begin position="310"/>
        <end position="320"/>
    </location>
</feature>
<gene>
    <name evidence="2" type="ORF">SKAU_G00295830</name>
</gene>
<feature type="compositionally biased region" description="Pro residues" evidence="1">
    <location>
        <begin position="31"/>
        <end position="42"/>
    </location>
</feature>
<sequence length="413" mass="45946">MKRRRRPSRSFPQKPQPAAMGRPLRRHQERTPPPPVLSPPFYHPTLTWGHPTEFAPPSFQREDSTKDKIASPNYQCSAIPEYPRFVVPEHPLLIYCRSVLPWDADGTHSLDPQGPLYTSPSSLLLTEHPYGPYHTLIQTPPRHFGFHCTPKQLPCPYQETGLPHMGAHRRYPWLVYPPSNSEGDPQSVPAWAAHWGIGGDRPGSGEFIQRETDSPLHPSLGEEDLRSTNQSGDGTPHIKPIRWSDSSVSSQQEGTVPQAKRSAGGSLGHPIASFAEEEEDEYPLNLSAKDWAEEECITDLRTSRGRHPSQDSTQQNTPLNLSLRKTLSQSPESSLLQPDGEMSEARRRTAAFALCQLAASCSDRLNNTTTPSTCGETATSAQQSPRVKGQKRSRGPLQRHPKRSKTTDVHSAL</sequence>